<dbReference type="InterPro" id="IPR050122">
    <property type="entry name" value="RTK"/>
</dbReference>
<dbReference type="Gene3D" id="3.80.20.20">
    <property type="entry name" value="Receptor L-domain"/>
    <property type="match status" value="2"/>
</dbReference>
<feature type="binding site" evidence="19">
    <location>
        <begin position="713"/>
        <end position="721"/>
    </location>
    <ligand>
        <name>ATP</name>
        <dbReference type="ChEBI" id="CHEBI:30616"/>
    </ligand>
</feature>
<keyword evidence="13" id="KW-1015">Disulfide bond</keyword>
<evidence type="ECO:0000256" key="20">
    <source>
        <dbReference type="PROSITE-ProRule" id="PRU10141"/>
    </source>
</evidence>
<dbReference type="GO" id="GO:0009925">
    <property type="term" value="C:basal plasma membrane"/>
    <property type="evidence" value="ECO:0007669"/>
    <property type="project" value="TreeGrafter"/>
</dbReference>
<evidence type="ECO:0000256" key="17">
    <source>
        <dbReference type="PIRNR" id="PIRNR000619"/>
    </source>
</evidence>
<dbReference type="Pfam" id="PF14843">
    <property type="entry name" value="GF_recep_IV"/>
    <property type="match status" value="1"/>
</dbReference>
<comment type="catalytic activity">
    <reaction evidence="16">
        <text>L-tyrosyl-[protein] + ATP = O-phospho-L-tyrosyl-[protein] + ADP + H(+)</text>
        <dbReference type="Rhea" id="RHEA:10596"/>
        <dbReference type="Rhea" id="RHEA-COMP:10136"/>
        <dbReference type="Rhea" id="RHEA-COMP:20101"/>
        <dbReference type="ChEBI" id="CHEBI:15378"/>
        <dbReference type="ChEBI" id="CHEBI:30616"/>
        <dbReference type="ChEBI" id="CHEBI:46858"/>
        <dbReference type="ChEBI" id="CHEBI:61978"/>
        <dbReference type="ChEBI" id="CHEBI:456216"/>
        <dbReference type="EC" id="2.7.10.1"/>
    </reaction>
</comment>
<evidence type="ECO:0000256" key="9">
    <source>
        <dbReference type="ARBA" id="ARBA00022840"/>
    </source>
</evidence>
<dbReference type="PIRSF" id="PIRSF000619">
    <property type="entry name" value="TyrPK_EGF-R"/>
    <property type="match status" value="1"/>
</dbReference>
<keyword evidence="6 22" id="KW-0732">Signal</keyword>
<dbReference type="Gene3D" id="1.10.510.10">
    <property type="entry name" value="Transferase(Phosphotransferase) domain 1"/>
    <property type="match status" value="1"/>
</dbReference>
<dbReference type="InterPro" id="IPR000719">
    <property type="entry name" value="Prot_kinase_dom"/>
</dbReference>
<evidence type="ECO:0000256" key="3">
    <source>
        <dbReference type="ARBA" id="ARBA00022553"/>
    </source>
</evidence>
<dbReference type="Pfam" id="PF01030">
    <property type="entry name" value="Recep_L_domain"/>
    <property type="match status" value="2"/>
</dbReference>
<evidence type="ECO:0000256" key="6">
    <source>
        <dbReference type="ARBA" id="ARBA00022729"/>
    </source>
</evidence>
<evidence type="ECO:0000256" key="13">
    <source>
        <dbReference type="ARBA" id="ARBA00023157"/>
    </source>
</evidence>
<keyword evidence="11 17" id="KW-0472">Membrane</keyword>
<dbReference type="GO" id="GO:0048408">
    <property type="term" value="F:epidermal growth factor binding"/>
    <property type="evidence" value="ECO:0007669"/>
    <property type="project" value="TreeGrafter"/>
</dbReference>
<evidence type="ECO:0000259" key="23">
    <source>
        <dbReference type="PROSITE" id="PS50011"/>
    </source>
</evidence>
<evidence type="ECO:0000256" key="16">
    <source>
        <dbReference type="ARBA" id="ARBA00051243"/>
    </source>
</evidence>
<evidence type="ECO:0000256" key="5">
    <source>
        <dbReference type="ARBA" id="ARBA00022692"/>
    </source>
</evidence>
<organism evidence="24 25">
    <name type="scientific">Austrofundulus limnaeus</name>
    <name type="common">Annual killifish</name>
    <dbReference type="NCBI Taxonomy" id="52670"/>
    <lineage>
        <taxon>Eukaryota</taxon>
        <taxon>Metazoa</taxon>
        <taxon>Chordata</taxon>
        <taxon>Craniata</taxon>
        <taxon>Vertebrata</taxon>
        <taxon>Euteleostomi</taxon>
        <taxon>Actinopterygii</taxon>
        <taxon>Neopterygii</taxon>
        <taxon>Teleostei</taxon>
        <taxon>Neoteleostei</taxon>
        <taxon>Acanthomorphata</taxon>
        <taxon>Ovalentaria</taxon>
        <taxon>Atherinomorphae</taxon>
        <taxon>Cyprinodontiformes</taxon>
        <taxon>Rivulidae</taxon>
        <taxon>Austrofundulus</taxon>
    </lineage>
</organism>
<evidence type="ECO:0000256" key="21">
    <source>
        <dbReference type="SAM" id="Phobius"/>
    </source>
</evidence>
<keyword evidence="3" id="KW-0597">Phosphoprotein</keyword>
<protein>
    <recommendedName>
        <fullName evidence="2 17">Receptor protein-tyrosine kinase</fullName>
        <ecNumber evidence="2 17">2.7.10.1</ecNumber>
    </recommendedName>
</protein>
<reference evidence="25" key="1">
    <citation type="submission" date="2025-08" db="UniProtKB">
        <authorList>
            <consortium name="RefSeq"/>
        </authorList>
    </citation>
    <scope>IDENTIFICATION</scope>
</reference>
<keyword evidence="5 21" id="KW-0812">Transmembrane</keyword>
<dbReference type="STRING" id="52670.A0A2I4CSN7"/>
<evidence type="ECO:0000313" key="25">
    <source>
        <dbReference type="RefSeq" id="XP_013883005.1"/>
    </source>
</evidence>
<dbReference type="InterPro" id="IPR016245">
    <property type="entry name" value="Tyr_kinase_EGF/ERB/XmrK_rcpt"/>
</dbReference>
<evidence type="ECO:0000256" key="11">
    <source>
        <dbReference type="ARBA" id="ARBA00023136"/>
    </source>
</evidence>
<dbReference type="Pfam" id="PF21314">
    <property type="entry name" value="TM_ErbB1"/>
    <property type="match status" value="1"/>
</dbReference>
<dbReference type="AlphaFoldDB" id="A0A2I4CSN7"/>
<dbReference type="InterPro" id="IPR011009">
    <property type="entry name" value="Kinase-like_dom_sf"/>
</dbReference>
<dbReference type="GO" id="GO:0043235">
    <property type="term" value="C:receptor complex"/>
    <property type="evidence" value="ECO:0007669"/>
    <property type="project" value="TreeGrafter"/>
</dbReference>
<dbReference type="InterPro" id="IPR020635">
    <property type="entry name" value="Tyr_kinase_cat_dom"/>
</dbReference>
<gene>
    <name evidence="25" type="primary">LOC106531647</name>
</gene>
<evidence type="ECO:0000256" key="12">
    <source>
        <dbReference type="ARBA" id="ARBA00023137"/>
    </source>
</evidence>
<proteinExistence type="inferred from homology"/>
<dbReference type="PANTHER" id="PTHR24416">
    <property type="entry name" value="TYROSINE-PROTEIN KINASE RECEPTOR"/>
    <property type="match status" value="1"/>
</dbReference>
<dbReference type="FunFam" id="2.10.220.10:FF:000002">
    <property type="entry name" value="Receptor protein-tyrosine kinase"/>
    <property type="match status" value="1"/>
</dbReference>
<dbReference type="KEGG" id="alim:106531647"/>
<dbReference type="GO" id="GO:0005006">
    <property type="term" value="F:epidermal growth factor receptor activity"/>
    <property type="evidence" value="ECO:0007669"/>
    <property type="project" value="TreeGrafter"/>
</dbReference>
<dbReference type="CDD" id="cd00064">
    <property type="entry name" value="FU"/>
    <property type="match status" value="3"/>
</dbReference>
<evidence type="ECO:0000256" key="1">
    <source>
        <dbReference type="ARBA" id="ARBA00004479"/>
    </source>
</evidence>
<dbReference type="SUPFAM" id="SSF56112">
    <property type="entry name" value="Protein kinase-like (PK-like)"/>
    <property type="match status" value="1"/>
</dbReference>
<dbReference type="GO" id="GO:0050679">
    <property type="term" value="P:positive regulation of epithelial cell proliferation"/>
    <property type="evidence" value="ECO:0007669"/>
    <property type="project" value="TreeGrafter"/>
</dbReference>
<dbReference type="FunFam" id="3.80.20.20:FF:000013">
    <property type="entry name" value="Erb-b2 receptor tyrosine kinase 3a"/>
    <property type="match status" value="1"/>
</dbReference>
<evidence type="ECO:0000256" key="15">
    <source>
        <dbReference type="ARBA" id="ARBA00023180"/>
    </source>
</evidence>
<dbReference type="InterPro" id="IPR009030">
    <property type="entry name" value="Growth_fac_rcpt_cys_sf"/>
</dbReference>
<evidence type="ECO:0000256" key="2">
    <source>
        <dbReference type="ARBA" id="ARBA00011902"/>
    </source>
</evidence>
<dbReference type="OrthoDB" id="6219513at2759"/>
<dbReference type="InterPro" id="IPR032778">
    <property type="entry name" value="GF_recep_IV"/>
</dbReference>
<feature type="chain" id="PRO_5014129907" description="Receptor protein-tyrosine kinase" evidence="22">
    <location>
        <begin position="20"/>
        <end position="1170"/>
    </location>
</feature>
<name>A0A2I4CSN7_AUSLI</name>
<dbReference type="InterPro" id="IPR000494">
    <property type="entry name" value="Rcpt_L-dom"/>
</dbReference>
<feature type="binding site" evidence="19 20">
    <location>
        <position position="740"/>
    </location>
    <ligand>
        <name>ATP</name>
        <dbReference type="ChEBI" id="CHEBI:30616"/>
    </ligand>
</feature>
<comment type="subcellular location">
    <subcellularLocation>
        <location evidence="1">Membrane</location>
        <topology evidence="1">Single-pass type I membrane protein</topology>
    </subcellularLocation>
</comment>
<dbReference type="FunFam" id="1.10.510.10:FF:000027">
    <property type="entry name" value="Receptor protein-tyrosine kinase"/>
    <property type="match status" value="1"/>
</dbReference>
<keyword evidence="10 21" id="KW-1133">Transmembrane helix</keyword>
<dbReference type="InterPro" id="IPR001245">
    <property type="entry name" value="Ser-Thr/Tyr_kinase_cat_dom"/>
</dbReference>
<evidence type="ECO:0000256" key="7">
    <source>
        <dbReference type="ARBA" id="ARBA00022741"/>
    </source>
</evidence>
<dbReference type="FunFam" id="3.80.20.20:FF:000006">
    <property type="entry name" value="Receptor protein-tyrosine kinase"/>
    <property type="match status" value="1"/>
</dbReference>
<dbReference type="InterPro" id="IPR036941">
    <property type="entry name" value="Rcpt_L-dom_sf"/>
</dbReference>
<dbReference type="InterPro" id="IPR008266">
    <property type="entry name" value="Tyr_kinase_AS"/>
</dbReference>
<dbReference type="InParanoid" id="A0A2I4CSN7"/>
<dbReference type="Pfam" id="PF00757">
    <property type="entry name" value="Furin-like"/>
    <property type="match status" value="1"/>
</dbReference>
<dbReference type="InterPro" id="IPR049328">
    <property type="entry name" value="TM_ErbB1"/>
</dbReference>
<dbReference type="Gene3D" id="2.10.220.10">
    <property type="entry name" value="Hormone Receptor, Insulin-like Growth Factor Receptor 1, Chain A, domain 2"/>
    <property type="match status" value="3"/>
</dbReference>
<dbReference type="EC" id="2.7.10.1" evidence="2 17"/>
<dbReference type="GeneID" id="106531647"/>
<evidence type="ECO:0000256" key="8">
    <source>
        <dbReference type="ARBA" id="ARBA00022777"/>
    </source>
</evidence>
<keyword evidence="24" id="KW-1185">Reference proteome</keyword>
<dbReference type="SUPFAM" id="SSF52058">
    <property type="entry name" value="L domain-like"/>
    <property type="match status" value="2"/>
</dbReference>
<dbReference type="GO" id="GO:0022008">
    <property type="term" value="P:neurogenesis"/>
    <property type="evidence" value="ECO:0007669"/>
    <property type="project" value="TreeGrafter"/>
</dbReference>
<keyword evidence="7 17" id="KW-0547">Nucleotide-binding</keyword>
<dbReference type="Gene3D" id="3.30.200.20">
    <property type="entry name" value="Phosphorylase Kinase, domain 1"/>
    <property type="match status" value="1"/>
</dbReference>
<keyword evidence="4 17" id="KW-0808">Transferase</keyword>
<evidence type="ECO:0000256" key="4">
    <source>
        <dbReference type="ARBA" id="ARBA00022679"/>
    </source>
</evidence>
<sequence length="1170" mass="130821">MKFVSGGAVLLLLLTCCCCIDPSRRECKGMSNWLNLLGSHDNHYNNMLKMYSNCSVVLENLEITYTLEHHDLSFLKSIQEVGGYVLIAMNEAPVVPLLNLRLIRGQTLYDGRFALLVLSNYKDNSSASVSSGLRQLLLSNMTEILNGGVKVTHNHLLCNVETIQWSDIVDKTRNPILEVVLSSASRQCEKCDPGCLNGSCWAAGPDHCQKFTKLLCAKQCDSRCHGPNPGDCCDKHCAAGCTGPHDTDCLACRGFNDDGTCKEACPPKIIYDKNTQMIINNPNAKYTYGAMCVKACPNNYVVTEGSCVRSCNPGSYEVPENGVQVCKPCEGPCPKVCDGIGINSLTNSIAVNASNIESFRNCTKINGNVIFIQPSFDGDPHFHIPPMDPEKLENFRAVKEITGYLMIGAWAQNLTSLSVFENLEKIRGRSVASGQYSLVIVKVKHLQWLGLRSLTEVSAGNVLLKENVNLCYAETVKWPRLFRDKGQTNKSINSSCKRQDLICDPECSEDGCWGPGPTMCVSCRHFDRRGRCVERCHLLRGEPREVEVDGRCVECHSECLTETGIPTCHGPGPGNCSRCTHFKDGPRCVSLCPHGVPEDENTLIWKYADESGQCQLCHQNCSDGCSGPGLSECWGQTTHSLLAVGVVSGLLVAVIVLLLILLFLRRQQIKRKRIIRRKMQDTELEPMTPSGQAPNQAHLWILKEMELKKDRVLGSGAFGTVYKGFWYPEGENVRIAVAIKVLREATSPKANQEVLDEAYVMASVNHPHVCRLLGICLTSSVQLVTQLMPYGCLLDYVQHHKDRICAQWLLNWCVQIAKGMNYLEEHHLVHRDLAARNVLLKNPNHVKIADFGLAKLLTADEKEYHSEGGKVPIKWMALESILRFTFTHQSDVWSYGVTVWELMTFGSKPYDGIPAIEIASRLENGERLPQPLNCTIEVYMIMVKCWMIKPSSRPRFRELVAEFSQMARDPSRYLVTQGDLPSPSDSRFYSRLLSSDYTEDLIDADEYLLPHKDQRNHGSQPCSTMNGLPVRENSIVLRYIADPTHGPLDKEDFSYHEYQNQNQNQNQTLSETRRSSKLSEVLNPHYEDLDQDWGATSFSSLQGESKFPPGPEYLNISQNSLLNYDVIDNPDYKSNFLPLTEALNEDRKFLPAAENLEYLGLGTALHAPVR</sequence>
<dbReference type="RefSeq" id="XP_013883005.1">
    <property type="nucleotide sequence ID" value="XM_014027551.1"/>
</dbReference>
<dbReference type="SMART" id="SM00219">
    <property type="entry name" value="TyrKc"/>
    <property type="match status" value="1"/>
</dbReference>
<dbReference type="PROSITE" id="PS50011">
    <property type="entry name" value="PROTEIN_KINASE_DOM"/>
    <property type="match status" value="1"/>
</dbReference>
<feature type="signal peptide" evidence="22">
    <location>
        <begin position="1"/>
        <end position="19"/>
    </location>
</feature>
<keyword evidence="15" id="KW-0325">Glycoprotein</keyword>
<evidence type="ECO:0000313" key="24">
    <source>
        <dbReference type="Proteomes" id="UP000192220"/>
    </source>
</evidence>
<evidence type="ECO:0000256" key="10">
    <source>
        <dbReference type="ARBA" id="ARBA00022989"/>
    </source>
</evidence>
<keyword evidence="8 17" id="KW-0418">Kinase</keyword>
<dbReference type="FunFam" id="2.10.220.10:FF:000001">
    <property type="entry name" value="Receptor protein-tyrosine kinase"/>
    <property type="match status" value="1"/>
</dbReference>
<dbReference type="Gene3D" id="6.10.250.2930">
    <property type="match status" value="1"/>
</dbReference>
<dbReference type="GO" id="GO:0043066">
    <property type="term" value="P:negative regulation of apoptotic process"/>
    <property type="evidence" value="ECO:0007669"/>
    <property type="project" value="TreeGrafter"/>
</dbReference>
<keyword evidence="9 17" id="KW-0067">ATP-binding</keyword>
<dbReference type="Pfam" id="PF07714">
    <property type="entry name" value="PK_Tyr_Ser-Thr"/>
    <property type="match status" value="1"/>
</dbReference>
<comment type="similarity">
    <text evidence="17">Belongs to the protein kinase superfamily. Tyr protein kinase family. EGF receptor subfamily.</text>
</comment>
<keyword evidence="12 17" id="KW-0829">Tyrosine-protein kinase</keyword>
<evidence type="ECO:0000256" key="19">
    <source>
        <dbReference type="PIRSR" id="PIRSR000619-2"/>
    </source>
</evidence>
<dbReference type="PROSITE" id="PS00107">
    <property type="entry name" value="PROTEIN_KINASE_ATP"/>
    <property type="match status" value="1"/>
</dbReference>
<dbReference type="SUPFAM" id="SSF57184">
    <property type="entry name" value="Growth factor receptor domain"/>
    <property type="match status" value="2"/>
</dbReference>
<evidence type="ECO:0000256" key="14">
    <source>
        <dbReference type="ARBA" id="ARBA00023170"/>
    </source>
</evidence>
<evidence type="ECO:0000256" key="22">
    <source>
        <dbReference type="SAM" id="SignalP"/>
    </source>
</evidence>
<dbReference type="PRINTS" id="PR00109">
    <property type="entry name" value="TYRKINASE"/>
</dbReference>
<dbReference type="InterPro" id="IPR017441">
    <property type="entry name" value="Protein_kinase_ATP_BS"/>
</dbReference>
<dbReference type="GO" id="GO:0005524">
    <property type="term" value="F:ATP binding"/>
    <property type="evidence" value="ECO:0007669"/>
    <property type="project" value="UniProtKB-UniRule"/>
</dbReference>
<dbReference type="Proteomes" id="UP000192220">
    <property type="component" value="Unplaced"/>
</dbReference>
<dbReference type="InterPro" id="IPR006212">
    <property type="entry name" value="Furin_repeat"/>
</dbReference>
<dbReference type="PANTHER" id="PTHR24416:SF91">
    <property type="entry name" value="EPIDERMAL GROWTH FACTOR RECEPTOR"/>
    <property type="match status" value="1"/>
</dbReference>
<dbReference type="SMART" id="SM00261">
    <property type="entry name" value="FU"/>
    <property type="match status" value="5"/>
</dbReference>
<evidence type="ECO:0000256" key="18">
    <source>
        <dbReference type="PIRSR" id="PIRSR000619-1"/>
    </source>
</evidence>
<dbReference type="GO" id="GO:0009966">
    <property type="term" value="P:regulation of signal transduction"/>
    <property type="evidence" value="ECO:0007669"/>
    <property type="project" value="UniProtKB-ARBA"/>
</dbReference>
<dbReference type="PROSITE" id="PS00109">
    <property type="entry name" value="PROTEIN_KINASE_TYR"/>
    <property type="match status" value="1"/>
</dbReference>
<feature type="active site" description="Proton acceptor" evidence="18">
    <location>
        <position position="832"/>
    </location>
</feature>
<feature type="transmembrane region" description="Helical" evidence="21">
    <location>
        <begin position="641"/>
        <end position="664"/>
    </location>
</feature>
<accession>A0A2I4CSN7</accession>
<keyword evidence="14 17" id="KW-0675">Receptor</keyword>
<dbReference type="InterPro" id="IPR006211">
    <property type="entry name" value="Furin-like_Cys-rich_dom"/>
</dbReference>
<dbReference type="InterPro" id="IPR044912">
    <property type="entry name" value="Egfr_JX_dom"/>
</dbReference>
<feature type="domain" description="Protein kinase" evidence="23">
    <location>
        <begin position="707"/>
        <end position="974"/>
    </location>
</feature>